<dbReference type="PANTHER" id="PTHR24174:SF3">
    <property type="entry name" value="ANKYRIN REPEAT AND STERILE ALPHA MOTIF DOMAIN-CONTAINING PROTEIN 1B"/>
    <property type="match status" value="1"/>
</dbReference>
<keyword evidence="2" id="KW-0040">ANK repeat</keyword>
<evidence type="ECO:0000313" key="5">
    <source>
        <dbReference type="EMBL" id="EOA97719.1"/>
    </source>
</evidence>
<sequence>MAVVSSTAAPLICSKLTGSNAAQVLKISLIGHRKRVLASLGDRLHEDPPQKPPRSITLREPSGNHTPPQLSPSLSQSTFTTGGSLDVPHIIMQGDARRRRNENYFDDIPRSKLERQMAQAEMKVPAAYQNMQTPTGTASASSFCKIPQFLSNSDKNELAKIRGLERKVKYVGVNSLSQRKASDSDLPALGVSGLTHEVLSGDGGTGWAALARNCYARATAACRRHQALLLEGKSSGGEGLKDNLCLQNIKVTGDWGEPSITLRPPNEATASTPVQYWQHHPEKLIFQSCDYKAFKSTEQMKKVPTIVLSVSYKGVKFIDATNKNIIAEHEIRNISCAAQDPEDLSTFAYITKDLKTNHHYCHVFTAFDVNLAYEIILTLGQAFEVAYQLALQARKGGHSSTLPESFENKPSKPIPKPRVSIRKSVQIDPSEQKTLANLPWIVEPGQEAKRGINTKYETTIF</sequence>
<dbReference type="InterPro" id="IPR006020">
    <property type="entry name" value="PTB/PI_dom"/>
</dbReference>
<evidence type="ECO:0000256" key="2">
    <source>
        <dbReference type="ARBA" id="ARBA00023043"/>
    </source>
</evidence>
<feature type="region of interest" description="Disordered" evidence="3">
    <location>
        <begin position="40"/>
        <end position="93"/>
    </location>
</feature>
<accession>R0L8E8</accession>
<dbReference type="SUPFAM" id="SSF50729">
    <property type="entry name" value="PH domain-like"/>
    <property type="match status" value="1"/>
</dbReference>
<feature type="domain" description="PID" evidence="4">
    <location>
        <begin position="306"/>
        <end position="393"/>
    </location>
</feature>
<proteinExistence type="predicted"/>
<dbReference type="InterPro" id="IPR011993">
    <property type="entry name" value="PH-like_dom_sf"/>
</dbReference>
<organism evidence="5 6">
    <name type="scientific">Anas platyrhynchos</name>
    <name type="common">Mallard</name>
    <name type="synonym">Anas boschas</name>
    <dbReference type="NCBI Taxonomy" id="8839"/>
    <lineage>
        <taxon>Eukaryota</taxon>
        <taxon>Metazoa</taxon>
        <taxon>Chordata</taxon>
        <taxon>Craniata</taxon>
        <taxon>Vertebrata</taxon>
        <taxon>Euteleostomi</taxon>
        <taxon>Archelosauria</taxon>
        <taxon>Archosauria</taxon>
        <taxon>Dinosauria</taxon>
        <taxon>Saurischia</taxon>
        <taxon>Theropoda</taxon>
        <taxon>Coelurosauria</taxon>
        <taxon>Aves</taxon>
        <taxon>Neognathae</taxon>
        <taxon>Galloanserae</taxon>
        <taxon>Anseriformes</taxon>
        <taxon>Anatidae</taxon>
        <taxon>Anatinae</taxon>
        <taxon>Anas</taxon>
    </lineage>
</organism>
<dbReference type="EMBL" id="KB743625">
    <property type="protein sequence ID" value="EOA97719.1"/>
    <property type="molecule type" value="Genomic_DNA"/>
</dbReference>
<dbReference type="GO" id="GO:0005829">
    <property type="term" value="C:cytosol"/>
    <property type="evidence" value="ECO:0007669"/>
    <property type="project" value="TreeGrafter"/>
</dbReference>
<dbReference type="AlphaFoldDB" id="R0L8E8"/>
<dbReference type="CDD" id="cd01274">
    <property type="entry name" value="PTB_Anks"/>
    <property type="match status" value="1"/>
</dbReference>
<dbReference type="PANTHER" id="PTHR24174">
    <property type="entry name" value="ANKYRIN REPEAT AND STERILE ALPHA MOTIF DOMAIN-CONTAINING PROTEIN 1"/>
    <property type="match status" value="1"/>
</dbReference>
<dbReference type="Gene3D" id="2.30.29.30">
    <property type="entry name" value="Pleckstrin-homology domain (PH domain)/Phosphotyrosine-binding domain (PTB)"/>
    <property type="match status" value="1"/>
</dbReference>
<keyword evidence="6" id="KW-1185">Reference proteome</keyword>
<dbReference type="Pfam" id="PF00640">
    <property type="entry name" value="PID"/>
    <property type="match status" value="1"/>
</dbReference>
<evidence type="ECO:0000256" key="1">
    <source>
        <dbReference type="ARBA" id="ARBA00022737"/>
    </source>
</evidence>
<feature type="region of interest" description="Disordered" evidence="3">
    <location>
        <begin position="398"/>
        <end position="418"/>
    </location>
</feature>
<evidence type="ECO:0000256" key="3">
    <source>
        <dbReference type="SAM" id="MobiDB-lite"/>
    </source>
</evidence>
<dbReference type="InterPro" id="IPR033635">
    <property type="entry name" value="ANKS1/Caskin"/>
</dbReference>
<gene>
    <name evidence="5" type="ORF">Anapl_05092</name>
</gene>
<dbReference type="GO" id="GO:0046875">
    <property type="term" value="F:ephrin receptor binding"/>
    <property type="evidence" value="ECO:0007669"/>
    <property type="project" value="TreeGrafter"/>
</dbReference>
<dbReference type="SMART" id="SM00462">
    <property type="entry name" value="PTB"/>
    <property type="match status" value="1"/>
</dbReference>
<dbReference type="GO" id="GO:0048013">
    <property type="term" value="P:ephrin receptor signaling pathway"/>
    <property type="evidence" value="ECO:0007669"/>
    <property type="project" value="TreeGrafter"/>
</dbReference>
<protein>
    <submittedName>
        <fullName evidence="5">Ankyrin repeat and sterile alpha motif domain-containing protein 1B</fullName>
    </submittedName>
</protein>
<feature type="compositionally biased region" description="Low complexity" evidence="3">
    <location>
        <begin position="66"/>
        <end position="81"/>
    </location>
</feature>
<name>R0L8E8_ANAPL</name>
<keyword evidence="1" id="KW-0677">Repeat</keyword>
<dbReference type="PROSITE" id="PS01179">
    <property type="entry name" value="PID"/>
    <property type="match status" value="1"/>
</dbReference>
<reference evidence="6" key="1">
    <citation type="journal article" date="2013" name="Nat. Genet.">
        <title>The duck genome and transcriptome provide insight into an avian influenza virus reservoir species.</title>
        <authorList>
            <person name="Huang Y."/>
            <person name="Li Y."/>
            <person name="Burt D.W."/>
            <person name="Chen H."/>
            <person name="Zhang Y."/>
            <person name="Qian W."/>
            <person name="Kim H."/>
            <person name="Gan S."/>
            <person name="Zhao Y."/>
            <person name="Li J."/>
            <person name="Yi K."/>
            <person name="Feng H."/>
            <person name="Zhu P."/>
            <person name="Li B."/>
            <person name="Liu Q."/>
            <person name="Fairley S."/>
            <person name="Magor K.E."/>
            <person name="Du Z."/>
            <person name="Hu X."/>
            <person name="Goodman L."/>
            <person name="Tafer H."/>
            <person name="Vignal A."/>
            <person name="Lee T."/>
            <person name="Kim K.W."/>
            <person name="Sheng Z."/>
            <person name="An Y."/>
            <person name="Searle S."/>
            <person name="Herrero J."/>
            <person name="Groenen M.A."/>
            <person name="Crooijmans R.P."/>
            <person name="Faraut T."/>
            <person name="Cai Q."/>
            <person name="Webster R.G."/>
            <person name="Aldridge J.R."/>
            <person name="Warren W.C."/>
            <person name="Bartschat S."/>
            <person name="Kehr S."/>
            <person name="Marz M."/>
            <person name="Stadler P.F."/>
            <person name="Smith J."/>
            <person name="Kraus R.H."/>
            <person name="Zhao Y."/>
            <person name="Ren L."/>
            <person name="Fei J."/>
            <person name="Morisson M."/>
            <person name="Kaiser P."/>
            <person name="Griffin D.K."/>
            <person name="Rao M."/>
            <person name="Pitel F."/>
            <person name="Wang J."/>
            <person name="Li N."/>
        </authorList>
    </citation>
    <scope>NUCLEOTIDE SEQUENCE [LARGE SCALE GENOMIC DNA]</scope>
</reference>
<evidence type="ECO:0000313" key="6">
    <source>
        <dbReference type="Proteomes" id="UP000296049"/>
    </source>
</evidence>
<evidence type="ECO:0000259" key="4">
    <source>
        <dbReference type="PROSITE" id="PS01179"/>
    </source>
</evidence>
<dbReference type="Proteomes" id="UP000296049">
    <property type="component" value="Unassembled WGS sequence"/>
</dbReference>